<protein>
    <submittedName>
        <fullName evidence="3">Uncharacterized protein</fullName>
    </submittedName>
</protein>
<dbReference type="InterPro" id="IPR000560">
    <property type="entry name" value="His_Pase_clade-2"/>
</dbReference>
<feature type="chain" id="PRO_5035717219" evidence="2">
    <location>
        <begin position="19"/>
        <end position="412"/>
    </location>
</feature>
<dbReference type="Gene3D" id="3.40.50.1240">
    <property type="entry name" value="Phosphoglycerate mutase-like"/>
    <property type="match status" value="1"/>
</dbReference>
<dbReference type="AlphaFoldDB" id="A0A8S1HS01"/>
<keyword evidence="4" id="KW-1185">Reference proteome</keyword>
<dbReference type="InterPro" id="IPR029033">
    <property type="entry name" value="His_PPase_superfam"/>
</dbReference>
<evidence type="ECO:0000313" key="4">
    <source>
        <dbReference type="Proteomes" id="UP000835052"/>
    </source>
</evidence>
<dbReference type="GO" id="GO:0016791">
    <property type="term" value="F:phosphatase activity"/>
    <property type="evidence" value="ECO:0007669"/>
    <property type="project" value="TreeGrafter"/>
</dbReference>
<proteinExistence type="inferred from homology"/>
<dbReference type="EMBL" id="CAJGYM010000177">
    <property type="protein sequence ID" value="CAD6199469.1"/>
    <property type="molecule type" value="Genomic_DNA"/>
</dbReference>
<comment type="similarity">
    <text evidence="1">Belongs to the histidine acid phosphatase family.</text>
</comment>
<evidence type="ECO:0000256" key="2">
    <source>
        <dbReference type="SAM" id="SignalP"/>
    </source>
</evidence>
<evidence type="ECO:0000313" key="3">
    <source>
        <dbReference type="EMBL" id="CAD6199469.1"/>
    </source>
</evidence>
<accession>A0A8S1HS01</accession>
<dbReference type="PANTHER" id="PTHR11567:SF29">
    <property type="entry name" value="ACID PHOSPHATASE FAMILY"/>
    <property type="match status" value="1"/>
</dbReference>
<dbReference type="Pfam" id="PF00328">
    <property type="entry name" value="His_Phos_2"/>
    <property type="match status" value="1"/>
</dbReference>
<dbReference type="PANTHER" id="PTHR11567">
    <property type="entry name" value="ACID PHOSPHATASE-RELATED"/>
    <property type="match status" value="1"/>
</dbReference>
<dbReference type="OrthoDB" id="10257284at2759"/>
<feature type="signal peptide" evidence="2">
    <location>
        <begin position="1"/>
        <end position="18"/>
    </location>
</feature>
<dbReference type="InterPro" id="IPR050645">
    <property type="entry name" value="Histidine_acid_phosphatase"/>
</dbReference>
<keyword evidence="2" id="KW-0732">Signal</keyword>
<sequence length="412" mass="46056">MQISNVILLTLQILLVCSDHNLPSKSVKIDPNTVFVLFGTRHGNRNPGQYLPENPRTWGFEGFNELTSVGKRQSYGLGTELRKFIGNLTSNNYNASQVSYYSSSANRCQMTLQTVLAGLHPPETWGDWNTAVLDHWSPVPYSINDQLLRMYSVSECTQSNVVWKPIDNDQLPHLKQLLTEKRQLLNYFQANTGWNMSNLGNAADLADNLIEINLYNATLPAWITKPTINYTPQQIESEIMSFAEVHQIACADYAPCRNLMAGYWLTDILSKLHKASNNSDQKVAGYASHTEITLSVMKLLGITKDELTTSAGFVVELRKLPYPSIRLLNHDPNPIDSHVIYPATLVDALEARKDSNGFINLTVFENYVKPAEDYSNWKKACGIAAPTSSASSSFLKTAVLNATILSYVMGRR</sequence>
<dbReference type="Proteomes" id="UP000835052">
    <property type="component" value="Unassembled WGS sequence"/>
</dbReference>
<organism evidence="3 4">
    <name type="scientific">Caenorhabditis auriculariae</name>
    <dbReference type="NCBI Taxonomy" id="2777116"/>
    <lineage>
        <taxon>Eukaryota</taxon>
        <taxon>Metazoa</taxon>
        <taxon>Ecdysozoa</taxon>
        <taxon>Nematoda</taxon>
        <taxon>Chromadorea</taxon>
        <taxon>Rhabditida</taxon>
        <taxon>Rhabditina</taxon>
        <taxon>Rhabditomorpha</taxon>
        <taxon>Rhabditoidea</taxon>
        <taxon>Rhabditidae</taxon>
        <taxon>Peloderinae</taxon>
        <taxon>Caenorhabditis</taxon>
    </lineage>
</organism>
<gene>
    <name evidence="3" type="ORF">CAUJ_LOCUS15372</name>
</gene>
<reference evidence="3" key="1">
    <citation type="submission" date="2020-10" db="EMBL/GenBank/DDBJ databases">
        <authorList>
            <person name="Kikuchi T."/>
        </authorList>
    </citation>
    <scope>NUCLEOTIDE SEQUENCE</scope>
    <source>
        <strain evidence="3">NKZ352</strain>
    </source>
</reference>
<name>A0A8S1HS01_9PELO</name>
<dbReference type="CDD" id="cd07061">
    <property type="entry name" value="HP_HAP_like"/>
    <property type="match status" value="1"/>
</dbReference>
<comment type="caution">
    <text evidence="3">The sequence shown here is derived from an EMBL/GenBank/DDBJ whole genome shotgun (WGS) entry which is preliminary data.</text>
</comment>
<evidence type="ECO:0000256" key="1">
    <source>
        <dbReference type="ARBA" id="ARBA00005375"/>
    </source>
</evidence>
<dbReference type="SUPFAM" id="SSF53254">
    <property type="entry name" value="Phosphoglycerate mutase-like"/>
    <property type="match status" value="1"/>
</dbReference>